<dbReference type="PANTHER" id="PTHR46446:SF17">
    <property type="entry name" value="TRANSCRIPTION FACTOR PRE4"/>
    <property type="match status" value="1"/>
</dbReference>
<dbReference type="Gene3D" id="4.10.280.10">
    <property type="entry name" value="Helix-loop-helix DNA-binding domain"/>
    <property type="match status" value="1"/>
</dbReference>
<dbReference type="AlphaFoldDB" id="A0A087GW20"/>
<evidence type="ECO:0000256" key="5">
    <source>
        <dbReference type="ARBA" id="ARBA00023242"/>
    </source>
</evidence>
<keyword evidence="5" id="KW-0539">Nucleus</keyword>
<evidence type="ECO:0000256" key="3">
    <source>
        <dbReference type="ARBA" id="ARBA00023015"/>
    </source>
</evidence>
<dbReference type="InterPro" id="IPR036638">
    <property type="entry name" value="HLH_DNA-bd_sf"/>
</dbReference>
<gene>
    <name evidence="8" type="ordered locus">AALP_Aa5g098800</name>
</gene>
<dbReference type="GO" id="GO:0005634">
    <property type="term" value="C:nucleus"/>
    <property type="evidence" value="ECO:0007669"/>
    <property type="project" value="UniProtKB-SubCell"/>
</dbReference>
<evidence type="ECO:0000313" key="8">
    <source>
        <dbReference type="EMBL" id="KFK34072.1"/>
    </source>
</evidence>
<dbReference type="EMBL" id="CM002873">
    <property type="protein sequence ID" value="KFK34072.1"/>
    <property type="molecule type" value="Genomic_DNA"/>
</dbReference>
<evidence type="ECO:0000259" key="7">
    <source>
        <dbReference type="PROSITE" id="PS50888"/>
    </source>
</evidence>
<sequence>MSSRKSRSRQSGASMISEDQINDLVVQLHRLLPELANNRRLSGEVSASRVLQETCSYIRNLNKEVDDLSERLSQLLESTDSAQAALIRKLLKDNKAYDLIYRHCQSNLPPHFQIVSFLKNGFKTPVSQAKLKAFQIYTECVVKKNSGCVQGGVNKEAARVEYGWCGVDKEELKAILMYGFSHNNNNGLLYLSPDNAPLQWCKVT</sequence>
<evidence type="ECO:0000256" key="4">
    <source>
        <dbReference type="ARBA" id="ARBA00023163"/>
    </source>
</evidence>
<dbReference type="Gramene" id="KFK34072">
    <property type="protein sequence ID" value="KFK34072"/>
    <property type="gene ID" value="AALP_AA5G098800"/>
</dbReference>
<dbReference type="SUPFAM" id="SSF47459">
    <property type="entry name" value="HLH, helix-loop-helix DNA-binding domain"/>
    <property type="match status" value="1"/>
</dbReference>
<keyword evidence="3" id="KW-0805">Transcription regulation</keyword>
<dbReference type="PROSITE" id="PS50888">
    <property type="entry name" value="BHLH"/>
    <property type="match status" value="1"/>
</dbReference>
<organism evidence="8 9">
    <name type="scientific">Arabis alpina</name>
    <name type="common">Alpine rock-cress</name>
    <dbReference type="NCBI Taxonomy" id="50452"/>
    <lineage>
        <taxon>Eukaryota</taxon>
        <taxon>Viridiplantae</taxon>
        <taxon>Streptophyta</taxon>
        <taxon>Embryophyta</taxon>
        <taxon>Tracheophyta</taxon>
        <taxon>Spermatophyta</taxon>
        <taxon>Magnoliopsida</taxon>
        <taxon>eudicotyledons</taxon>
        <taxon>Gunneridae</taxon>
        <taxon>Pentapetalae</taxon>
        <taxon>rosids</taxon>
        <taxon>malvids</taxon>
        <taxon>Brassicales</taxon>
        <taxon>Brassicaceae</taxon>
        <taxon>Arabideae</taxon>
        <taxon>Arabis</taxon>
    </lineage>
</organism>
<dbReference type="OrthoDB" id="988630at2759"/>
<keyword evidence="2" id="KW-0341">Growth regulation</keyword>
<evidence type="ECO:0000256" key="1">
    <source>
        <dbReference type="ARBA" id="ARBA00004123"/>
    </source>
</evidence>
<evidence type="ECO:0000313" key="9">
    <source>
        <dbReference type="Proteomes" id="UP000029120"/>
    </source>
</evidence>
<proteinExistence type="predicted"/>
<dbReference type="PANTHER" id="PTHR46446">
    <property type="entry name" value="TRANSCRIPTION FACTOR PRE"/>
    <property type="match status" value="1"/>
</dbReference>
<dbReference type="GO" id="GO:0006355">
    <property type="term" value="P:regulation of DNA-templated transcription"/>
    <property type="evidence" value="ECO:0007669"/>
    <property type="project" value="InterPro"/>
</dbReference>
<keyword evidence="9" id="KW-1185">Reference proteome</keyword>
<dbReference type="CDD" id="cd11442">
    <property type="entry name" value="bHLH_AtPRE_like"/>
    <property type="match status" value="1"/>
</dbReference>
<protein>
    <recommendedName>
        <fullName evidence="7">BHLH domain-containing protein</fullName>
    </recommendedName>
</protein>
<dbReference type="Proteomes" id="UP000029120">
    <property type="component" value="Chromosome 5"/>
</dbReference>
<dbReference type="GO" id="GO:0040008">
    <property type="term" value="P:regulation of growth"/>
    <property type="evidence" value="ECO:0007669"/>
    <property type="project" value="InterPro"/>
</dbReference>
<feature type="coiled-coil region" evidence="6">
    <location>
        <begin position="51"/>
        <end position="85"/>
    </location>
</feature>
<keyword evidence="4" id="KW-0804">Transcription</keyword>
<keyword evidence="6" id="KW-0175">Coiled coil</keyword>
<name>A0A087GW20_ARAAL</name>
<evidence type="ECO:0000256" key="2">
    <source>
        <dbReference type="ARBA" id="ARBA00022604"/>
    </source>
</evidence>
<dbReference type="InterPro" id="IPR011598">
    <property type="entry name" value="bHLH_dom"/>
</dbReference>
<dbReference type="Pfam" id="PF23174">
    <property type="entry name" value="bHLH_ILI"/>
    <property type="match status" value="1"/>
</dbReference>
<feature type="domain" description="BHLH" evidence="7">
    <location>
        <begin position="5"/>
        <end position="61"/>
    </location>
</feature>
<reference evidence="9" key="1">
    <citation type="journal article" date="2015" name="Nat. Plants">
        <title>Genome expansion of Arabis alpina linked with retrotransposition and reduced symmetric DNA methylation.</title>
        <authorList>
            <person name="Willing E.M."/>
            <person name="Rawat V."/>
            <person name="Mandakova T."/>
            <person name="Maumus F."/>
            <person name="James G.V."/>
            <person name="Nordstroem K.J."/>
            <person name="Becker C."/>
            <person name="Warthmann N."/>
            <person name="Chica C."/>
            <person name="Szarzynska B."/>
            <person name="Zytnicki M."/>
            <person name="Albani M.C."/>
            <person name="Kiefer C."/>
            <person name="Bergonzi S."/>
            <person name="Castaings L."/>
            <person name="Mateos J.L."/>
            <person name="Berns M.C."/>
            <person name="Bujdoso N."/>
            <person name="Piofczyk T."/>
            <person name="de Lorenzo L."/>
            <person name="Barrero-Sicilia C."/>
            <person name="Mateos I."/>
            <person name="Piednoel M."/>
            <person name="Hagmann J."/>
            <person name="Chen-Min-Tao R."/>
            <person name="Iglesias-Fernandez R."/>
            <person name="Schuster S.C."/>
            <person name="Alonso-Blanco C."/>
            <person name="Roudier F."/>
            <person name="Carbonero P."/>
            <person name="Paz-Ares J."/>
            <person name="Davis S.J."/>
            <person name="Pecinka A."/>
            <person name="Quesneville H."/>
            <person name="Colot V."/>
            <person name="Lysak M.A."/>
            <person name="Weigel D."/>
            <person name="Coupland G."/>
            <person name="Schneeberger K."/>
        </authorList>
    </citation>
    <scope>NUCLEOTIDE SEQUENCE [LARGE SCALE GENOMIC DNA]</scope>
    <source>
        <strain evidence="9">cv. Pajares</strain>
    </source>
</reference>
<dbReference type="InterPro" id="IPR044293">
    <property type="entry name" value="PRE"/>
</dbReference>
<dbReference type="GO" id="GO:0046983">
    <property type="term" value="F:protein dimerization activity"/>
    <property type="evidence" value="ECO:0007669"/>
    <property type="project" value="InterPro"/>
</dbReference>
<evidence type="ECO:0000256" key="6">
    <source>
        <dbReference type="SAM" id="Coils"/>
    </source>
</evidence>
<comment type="subcellular location">
    <subcellularLocation>
        <location evidence="1">Nucleus</location>
    </subcellularLocation>
</comment>
<dbReference type="eggNOG" id="ENOG502S4KP">
    <property type="taxonomic scope" value="Eukaryota"/>
</dbReference>
<accession>A0A087GW20</accession>